<sequence length="261" mass="29020">MVSDMTRFDDGSAGDADYGHLGPGYAGVRRPDPRIEREVWDALGDARSVVNVGAGAGSYEPRDRIVVAVEPSASMRAERPHDRVPALDGTAEHLPFDDGAFDAAMASITVHQWPDLERGLGELRRVARGPVVILTFDPVVPERWWQPVYVPELYEVEARRMPPLERIAAAIGGTVEVRTVPIPADCIDGFGQAFFARPEQTLRPEVRRAMSAWSFVAPEVVERYERELSADLASGRWDAEWGRFRTMPWFDAGLRLVVGRP</sequence>
<dbReference type="Pfam" id="PF08241">
    <property type="entry name" value="Methyltransf_11"/>
    <property type="match status" value="1"/>
</dbReference>
<feature type="region of interest" description="Disordered" evidence="1">
    <location>
        <begin position="1"/>
        <end position="30"/>
    </location>
</feature>
<comment type="caution">
    <text evidence="3">The sequence shown here is derived from an EMBL/GenBank/DDBJ whole genome shotgun (WGS) entry which is preliminary data.</text>
</comment>
<name>A0ABQ6KB81_9MICO</name>
<gene>
    <name evidence="3" type="ORF">GCM10025881_33730</name>
</gene>
<dbReference type="EMBL" id="BSVB01000001">
    <property type="protein sequence ID" value="GMA96549.1"/>
    <property type="molecule type" value="Genomic_DNA"/>
</dbReference>
<reference evidence="4" key="1">
    <citation type="journal article" date="2019" name="Int. J. Syst. Evol. Microbiol.">
        <title>The Global Catalogue of Microorganisms (GCM) 10K type strain sequencing project: providing services to taxonomists for standard genome sequencing and annotation.</title>
        <authorList>
            <consortium name="The Broad Institute Genomics Platform"/>
            <consortium name="The Broad Institute Genome Sequencing Center for Infectious Disease"/>
            <person name="Wu L."/>
            <person name="Ma J."/>
        </authorList>
    </citation>
    <scope>NUCLEOTIDE SEQUENCE [LARGE SCALE GENOMIC DNA]</scope>
    <source>
        <strain evidence="4">NBRC 108894</strain>
    </source>
</reference>
<dbReference type="SUPFAM" id="SSF53335">
    <property type="entry name" value="S-adenosyl-L-methionine-dependent methyltransferases"/>
    <property type="match status" value="1"/>
</dbReference>
<feature type="domain" description="Methyltransferase type 11" evidence="2">
    <location>
        <begin position="52"/>
        <end position="128"/>
    </location>
</feature>
<dbReference type="InterPro" id="IPR029063">
    <property type="entry name" value="SAM-dependent_MTases_sf"/>
</dbReference>
<keyword evidence="3" id="KW-0489">Methyltransferase</keyword>
<keyword evidence="4" id="KW-1185">Reference proteome</keyword>
<keyword evidence="3" id="KW-0830">Ubiquinone</keyword>
<evidence type="ECO:0000313" key="3">
    <source>
        <dbReference type="EMBL" id="GMA96549.1"/>
    </source>
</evidence>
<protein>
    <submittedName>
        <fullName evidence="3">Ubiquinone/menaquinone biosynthesis methylase</fullName>
    </submittedName>
</protein>
<organism evidence="3 4">
    <name type="scientific">Pseudolysinimonas kribbensis</name>
    <dbReference type="NCBI Taxonomy" id="433641"/>
    <lineage>
        <taxon>Bacteria</taxon>
        <taxon>Bacillati</taxon>
        <taxon>Actinomycetota</taxon>
        <taxon>Actinomycetes</taxon>
        <taxon>Micrococcales</taxon>
        <taxon>Microbacteriaceae</taxon>
        <taxon>Pseudolysinimonas</taxon>
    </lineage>
</organism>
<dbReference type="GO" id="GO:0032259">
    <property type="term" value="P:methylation"/>
    <property type="evidence" value="ECO:0007669"/>
    <property type="project" value="UniProtKB-KW"/>
</dbReference>
<proteinExistence type="predicted"/>
<evidence type="ECO:0000313" key="4">
    <source>
        <dbReference type="Proteomes" id="UP001157034"/>
    </source>
</evidence>
<dbReference type="Gene3D" id="3.40.50.150">
    <property type="entry name" value="Vaccinia Virus protein VP39"/>
    <property type="match status" value="1"/>
</dbReference>
<dbReference type="Proteomes" id="UP001157034">
    <property type="component" value="Unassembled WGS sequence"/>
</dbReference>
<evidence type="ECO:0000256" key="1">
    <source>
        <dbReference type="SAM" id="MobiDB-lite"/>
    </source>
</evidence>
<dbReference type="GO" id="GO:0008168">
    <property type="term" value="F:methyltransferase activity"/>
    <property type="evidence" value="ECO:0007669"/>
    <property type="project" value="UniProtKB-KW"/>
</dbReference>
<keyword evidence="3" id="KW-0808">Transferase</keyword>
<evidence type="ECO:0000259" key="2">
    <source>
        <dbReference type="Pfam" id="PF08241"/>
    </source>
</evidence>
<accession>A0ABQ6KB81</accession>
<dbReference type="InterPro" id="IPR013216">
    <property type="entry name" value="Methyltransf_11"/>
</dbReference>
<feature type="compositionally biased region" description="Basic and acidic residues" evidence="1">
    <location>
        <begin position="1"/>
        <end position="10"/>
    </location>
</feature>